<dbReference type="InterPro" id="IPR050902">
    <property type="entry name" value="ABC_Transporter_SBP"/>
</dbReference>
<dbReference type="PROSITE" id="PS51257">
    <property type="entry name" value="PROKAR_LIPOPROTEIN"/>
    <property type="match status" value="1"/>
</dbReference>
<dbReference type="RefSeq" id="WP_119367150.1">
    <property type="nucleotide sequence ID" value="NZ_QXDJ01000003.1"/>
</dbReference>
<organism evidence="4 5">
    <name type="scientific">Clostridium chromiireducens</name>
    <dbReference type="NCBI Taxonomy" id="225345"/>
    <lineage>
        <taxon>Bacteria</taxon>
        <taxon>Bacillati</taxon>
        <taxon>Bacillota</taxon>
        <taxon>Clostridia</taxon>
        <taxon>Eubacteriales</taxon>
        <taxon>Clostridiaceae</taxon>
        <taxon>Clostridium</taxon>
    </lineage>
</organism>
<dbReference type="Proteomes" id="UP000265930">
    <property type="component" value="Unassembled WGS sequence"/>
</dbReference>
<protein>
    <submittedName>
        <fullName evidence="4">Transporter</fullName>
    </submittedName>
</protein>
<feature type="domain" description="Fe/B12 periplasmic-binding" evidence="3">
    <location>
        <begin position="64"/>
        <end position="332"/>
    </location>
</feature>
<evidence type="ECO:0000313" key="5">
    <source>
        <dbReference type="Proteomes" id="UP000265930"/>
    </source>
</evidence>
<keyword evidence="2" id="KW-0732">Signal</keyword>
<dbReference type="PANTHER" id="PTHR30535">
    <property type="entry name" value="VITAMIN B12-BINDING PROTEIN"/>
    <property type="match status" value="1"/>
</dbReference>
<dbReference type="PANTHER" id="PTHR30535:SF34">
    <property type="entry name" value="MOLYBDATE-BINDING PROTEIN MOLA"/>
    <property type="match status" value="1"/>
</dbReference>
<comment type="similarity">
    <text evidence="1">Belongs to the bacterial solute-binding protein 8 family.</text>
</comment>
<dbReference type="AlphaFoldDB" id="A0A399IMQ2"/>
<feature type="signal peptide" evidence="2">
    <location>
        <begin position="1"/>
        <end position="19"/>
    </location>
</feature>
<name>A0A399IMQ2_9CLOT</name>
<dbReference type="InterPro" id="IPR002491">
    <property type="entry name" value="ABC_transptr_periplasmic_BD"/>
</dbReference>
<evidence type="ECO:0000313" key="4">
    <source>
        <dbReference type="EMBL" id="RII34388.1"/>
    </source>
</evidence>
<accession>A0A399IMQ2</accession>
<evidence type="ECO:0000259" key="3">
    <source>
        <dbReference type="PROSITE" id="PS50983"/>
    </source>
</evidence>
<dbReference type="Gene3D" id="3.40.50.1980">
    <property type="entry name" value="Nitrogenase molybdenum iron protein domain"/>
    <property type="match status" value="2"/>
</dbReference>
<gene>
    <name evidence="4" type="ORF">D2A34_14685</name>
</gene>
<evidence type="ECO:0000256" key="2">
    <source>
        <dbReference type="SAM" id="SignalP"/>
    </source>
</evidence>
<comment type="caution">
    <text evidence="4">The sequence shown here is derived from an EMBL/GenBank/DDBJ whole genome shotgun (WGS) entry which is preliminary data.</text>
</comment>
<reference evidence="4 5" key="1">
    <citation type="submission" date="2018-08" db="EMBL/GenBank/DDBJ databases">
        <title>Genome of Clostridium chromiireducens C1, DSM12136.</title>
        <authorList>
            <person name="Xing M."/>
            <person name="Wei Y."/>
            <person name="Ang E.L."/>
            <person name="Zhao H."/>
            <person name="Zhang Y."/>
        </authorList>
    </citation>
    <scope>NUCLEOTIDE SEQUENCE [LARGE SCALE GENOMIC DNA]</scope>
    <source>
        <strain evidence="4 5">C1</strain>
    </source>
</reference>
<evidence type="ECO:0000256" key="1">
    <source>
        <dbReference type="ARBA" id="ARBA00008814"/>
    </source>
</evidence>
<dbReference type="PROSITE" id="PS50983">
    <property type="entry name" value="FE_B12_PBP"/>
    <property type="match status" value="1"/>
</dbReference>
<dbReference type="EMBL" id="QXDJ01000003">
    <property type="protein sequence ID" value="RII34388.1"/>
    <property type="molecule type" value="Genomic_DNA"/>
</dbReference>
<dbReference type="SUPFAM" id="SSF53807">
    <property type="entry name" value="Helical backbone' metal receptor"/>
    <property type="match status" value="1"/>
</dbReference>
<sequence>MLKRAIMIIFTVIFSVAMMGGCAAKQETTSTADKTSQTENTKKDSERLITDAFGHNIKLPEKVDKVSTTGALNQIVLLLGGGEKIVATQDSLKNSFFATVYPRIKEVTSAYSGAGSGTINVETVLAQKPQVVFSSIDENKRDQIESAGVAMVGVKLVTTDDMKNTVKLVGQVLGDGAEKKAEEFVKYYTDNMNYVQERTKSANKVKVFVASGNGSKGSISTIPDKDINTEYINAAGGMNIVSKYISTGPTSGTVSEDFEFLMKEQPDVIIANTKDAYDYIMDKSNGSQWQDVSAVKNNKVYLNPKGTYLWSVRSAEGALQPLWLGKILHPDLFEDLDMKQKVKEFYKTYYNYDLSEKEINDIMNPKS</sequence>
<feature type="chain" id="PRO_5039522749" evidence="2">
    <location>
        <begin position="20"/>
        <end position="367"/>
    </location>
</feature>
<dbReference type="Pfam" id="PF01497">
    <property type="entry name" value="Peripla_BP_2"/>
    <property type="match status" value="1"/>
</dbReference>
<proteinExistence type="inferred from homology"/>